<accession>A0A1D2MEL4</accession>
<dbReference type="PROSITE" id="PS50191">
    <property type="entry name" value="CRAL_TRIO"/>
    <property type="match status" value="1"/>
</dbReference>
<dbReference type="Proteomes" id="UP000094527">
    <property type="component" value="Unassembled WGS sequence"/>
</dbReference>
<dbReference type="STRING" id="48709.A0A1D2MEL4"/>
<reference evidence="2 3" key="1">
    <citation type="journal article" date="2016" name="Genome Biol. Evol.">
        <title>Gene Family Evolution Reflects Adaptation to Soil Environmental Stressors in the Genome of the Collembolan Orchesella cincta.</title>
        <authorList>
            <person name="Faddeeva-Vakhrusheva A."/>
            <person name="Derks M.F."/>
            <person name="Anvar S.Y."/>
            <person name="Agamennone V."/>
            <person name="Suring W."/>
            <person name="Smit S."/>
            <person name="van Straalen N.M."/>
            <person name="Roelofs D."/>
        </authorList>
    </citation>
    <scope>NUCLEOTIDE SEQUENCE [LARGE SCALE GENOMIC DNA]</scope>
    <source>
        <tissue evidence="2">Mixed pool</tissue>
    </source>
</reference>
<dbReference type="InterPro" id="IPR036865">
    <property type="entry name" value="CRAL-TRIO_dom_sf"/>
</dbReference>
<feature type="non-terminal residue" evidence="2">
    <location>
        <position position="237"/>
    </location>
</feature>
<name>A0A1D2MEL4_ORCCI</name>
<proteinExistence type="predicted"/>
<dbReference type="GO" id="GO:0005737">
    <property type="term" value="C:cytoplasm"/>
    <property type="evidence" value="ECO:0007669"/>
    <property type="project" value="TreeGrafter"/>
</dbReference>
<sequence>MDLLKLVYLYAFIVCSIYNSKLCNAVSVEQDLSLTKAEKLALDKFKQEVIHLMPEAYMKEDIYLIRWLRAKNLNQDQAKELLLENLRWRKMNNMSRIHQEDWSDLQEDYQYQIDSFDKTGRPIATLRFGEWDIRRACVSGKAQRLTRYLYKALDEATAKVRSLQSEGKQVSQWTSVLDMEGYAVSTHGCFCCLGIYLSYATAYENHFPGSVHDIILVNTPSIFEVVLRITKPLLGEA</sequence>
<evidence type="ECO:0000259" key="1">
    <source>
        <dbReference type="PROSITE" id="PS50191"/>
    </source>
</evidence>
<comment type="caution">
    <text evidence="2">The sequence shown here is derived from an EMBL/GenBank/DDBJ whole genome shotgun (WGS) entry which is preliminary data.</text>
</comment>
<dbReference type="SUPFAM" id="SSF46938">
    <property type="entry name" value="CRAL/TRIO N-terminal domain"/>
    <property type="match status" value="1"/>
</dbReference>
<keyword evidence="3" id="KW-1185">Reference proteome</keyword>
<dbReference type="OrthoDB" id="75724at2759"/>
<dbReference type="CDD" id="cd00170">
    <property type="entry name" value="SEC14"/>
    <property type="match status" value="1"/>
</dbReference>
<dbReference type="InterPro" id="IPR036273">
    <property type="entry name" value="CRAL/TRIO_N_dom_sf"/>
</dbReference>
<dbReference type="PANTHER" id="PTHR23324">
    <property type="entry name" value="SEC14 RELATED PROTEIN"/>
    <property type="match status" value="1"/>
</dbReference>
<evidence type="ECO:0000313" key="3">
    <source>
        <dbReference type="Proteomes" id="UP000094527"/>
    </source>
</evidence>
<dbReference type="SUPFAM" id="SSF52087">
    <property type="entry name" value="CRAL/TRIO domain"/>
    <property type="match status" value="1"/>
</dbReference>
<dbReference type="Pfam" id="PF00650">
    <property type="entry name" value="CRAL_TRIO"/>
    <property type="match status" value="1"/>
</dbReference>
<dbReference type="AlphaFoldDB" id="A0A1D2MEL4"/>
<gene>
    <name evidence="2" type="ORF">Ocin01_15235</name>
</gene>
<evidence type="ECO:0000313" key="2">
    <source>
        <dbReference type="EMBL" id="ODM91439.1"/>
    </source>
</evidence>
<feature type="domain" description="CRAL-TRIO" evidence="1">
    <location>
        <begin position="101"/>
        <end position="237"/>
    </location>
</feature>
<dbReference type="PANTHER" id="PTHR23324:SF83">
    <property type="entry name" value="SEC14-LIKE PROTEIN 2"/>
    <property type="match status" value="1"/>
</dbReference>
<dbReference type="EMBL" id="LJIJ01001545">
    <property type="protein sequence ID" value="ODM91439.1"/>
    <property type="molecule type" value="Genomic_DNA"/>
</dbReference>
<dbReference type="Gene3D" id="3.40.525.10">
    <property type="entry name" value="CRAL-TRIO lipid binding domain"/>
    <property type="match status" value="1"/>
</dbReference>
<dbReference type="InterPro" id="IPR001251">
    <property type="entry name" value="CRAL-TRIO_dom"/>
</dbReference>
<dbReference type="InterPro" id="IPR051064">
    <property type="entry name" value="SEC14/CRAL-TRIO_domain"/>
</dbReference>
<organism evidence="2 3">
    <name type="scientific">Orchesella cincta</name>
    <name type="common">Springtail</name>
    <name type="synonym">Podura cincta</name>
    <dbReference type="NCBI Taxonomy" id="48709"/>
    <lineage>
        <taxon>Eukaryota</taxon>
        <taxon>Metazoa</taxon>
        <taxon>Ecdysozoa</taxon>
        <taxon>Arthropoda</taxon>
        <taxon>Hexapoda</taxon>
        <taxon>Collembola</taxon>
        <taxon>Entomobryomorpha</taxon>
        <taxon>Entomobryoidea</taxon>
        <taxon>Orchesellidae</taxon>
        <taxon>Orchesellinae</taxon>
        <taxon>Orchesella</taxon>
    </lineage>
</organism>
<dbReference type="OMA" id="ATAYENH"/>
<protein>
    <submittedName>
        <fullName evidence="2">SEC14-like protein 2</fullName>
    </submittedName>
</protein>